<evidence type="ECO:0000313" key="3">
    <source>
        <dbReference type="Proteomes" id="UP001597116"/>
    </source>
</evidence>
<evidence type="ECO:0000313" key="2">
    <source>
        <dbReference type="EMBL" id="MFD1142623.1"/>
    </source>
</evidence>
<dbReference type="EMBL" id="JBHTLP010000008">
    <property type="protein sequence ID" value="MFD1142623.1"/>
    <property type="molecule type" value="Genomic_DNA"/>
</dbReference>
<comment type="caution">
    <text evidence="2">The sequence shown here is derived from an EMBL/GenBank/DDBJ whole genome shotgun (WGS) entry which is preliminary data.</text>
</comment>
<accession>A0ABW3QE15</accession>
<gene>
    <name evidence="2" type="ORF">ACFQ4C_15965</name>
</gene>
<reference evidence="3" key="1">
    <citation type="journal article" date="2019" name="Int. J. Syst. Evol. Microbiol.">
        <title>The Global Catalogue of Microorganisms (GCM) 10K type strain sequencing project: providing services to taxonomists for standard genome sequencing and annotation.</title>
        <authorList>
            <consortium name="The Broad Institute Genomics Platform"/>
            <consortium name="The Broad Institute Genome Sequencing Center for Infectious Disease"/>
            <person name="Wu L."/>
            <person name="Ma J."/>
        </authorList>
    </citation>
    <scope>NUCLEOTIDE SEQUENCE [LARGE SCALE GENOMIC DNA]</scope>
    <source>
        <strain evidence="3">CCUG 55608</strain>
    </source>
</reference>
<keyword evidence="1" id="KW-0732">Signal</keyword>
<feature type="signal peptide" evidence="1">
    <location>
        <begin position="1"/>
        <end position="19"/>
    </location>
</feature>
<name>A0ABW3QE15_9BACT</name>
<dbReference type="Proteomes" id="UP001597116">
    <property type="component" value="Unassembled WGS sequence"/>
</dbReference>
<organism evidence="2 3">
    <name type="scientific">Larkinella insperata</name>
    <dbReference type="NCBI Taxonomy" id="332158"/>
    <lineage>
        <taxon>Bacteria</taxon>
        <taxon>Pseudomonadati</taxon>
        <taxon>Bacteroidota</taxon>
        <taxon>Cytophagia</taxon>
        <taxon>Cytophagales</taxon>
        <taxon>Spirosomataceae</taxon>
        <taxon>Larkinella</taxon>
    </lineage>
</organism>
<dbReference type="RefSeq" id="WP_265993117.1">
    <property type="nucleotide sequence ID" value="NZ_CP110973.1"/>
</dbReference>
<sequence length="561" mass="62429">MKKPVLIWLAALFGVAANAQDLMTGPLASVSTQLQPVKTGNAQFVQKLEASQPNYRATFSVTKTSEKGKGDEGKYFLNLSDLDATSVSYKVEKDVIAVMADTKQHRKFVRYSENGELKSLTDRVKLYADNPELAKALVESLKKAILAAEKAYKPARTPESLDDLRQWLKTSIGTEAIGSDNYEQTLTFDQGNPLRAVFRRSEVGAKGTASTETFSFNLGDLGLDGLQVEAKGRRFELSLFTQQKQKLIGYAKDGKLDNVVQSFEIISGDADKIRDIAAAWRKLIPQAVKQLESRKPTFANMASAQKYLESSIVAAKTNDRTIEQTLKPDCICTYTRRETNHKNNTEEVYEFNLADLADKGTKLGVDKELYAIDLKTRDNRKFISYTKNGVRQNYVSGLELAADNLETVRYTSLAFEKAAQLCAQSRKSPVPATSQQARLAWIQEQLPKDLGEKELTSYSMVPENGTCDLKLTVTQSGKKTSELVYDLALKDFNADATSFDVEGKNVYVSLITKGKEKLVKTFKDGKPSDYVHTVKIQLGDIEKGRYVAEAFKQLIRNCVPN</sequence>
<keyword evidence="3" id="KW-1185">Reference proteome</keyword>
<evidence type="ECO:0000256" key="1">
    <source>
        <dbReference type="SAM" id="SignalP"/>
    </source>
</evidence>
<feature type="chain" id="PRO_5046833168" evidence="1">
    <location>
        <begin position="20"/>
        <end position="561"/>
    </location>
</feature>
<proteinExistence type="predicted"/>
<protein>
    <submittedName>
        <fullName evidence="2">Uncharacterized protein</fullName>
    </submittedName>
</protein>